<proteinExistence type="predicted"/>
<evidence type="ECO:0000313" key="2">
    <source>
        <dbReference type="EMBL" id="RFT66631.1"/>
    </source>
</evidence>
<keyword evidence="4" id="KW-1185">Reference proteome</keyword>
<evidence type="ECO:0000313" key="4">
    <source>
        <dbReference type="Proteomes" id="UP000264294"/>
    </source>
</evidence>
<dbReference type="Proteomes" id="UP000029389">
    <property type="component" value="Unassembled WGS sequence"/>
</dbReference>
<sequence length="95" mass="11458">MFIVTKLVHIKYGYENEIISSLQRYHPSSGTQGFINIESSRMKRTEYGDEYMIRLLWKTQKDYHEWISQKEKDITWKQQFHSYILSSKSNAAYIN</sequence>
<reference evidence="1 3" key="1">
    <citation type="submission" date="2014-04" db="EMBL/GenBank/DDBJ databases">
        <authorList>
            <person name="Bishop-Lilly K.A."/>
            <person name="Broomall S.M."/>
            <person name="Chain P.S."/>
            <person name="Chertkov O."/>
            <person name="Coyne S.R."/>
            <person name="Daligault H.E."/>
            <person name="Davenport K.W."/>
            <person name="Erkkila T."/>
            <person name="Frey K.G."/>
            <person name="Gibbons H.S."/>
            <person name="Gu W."/>
            <person name="Jaissle J."/>
            <person name="Johnson S.L."/>
            <person name="Koroleva G.I."/>
            <person name="Ladner J.T."/>
            <person name="Lo C.-C."/>
            <person name="Minogue T.D."/>
            <person name="Munk C."/>
            <person name="Palacios G.F."/>
            <person name="Redden C.L."/>
            <person name="Rosenzweig C.N."/>
            <person name="Scholz M.B."/>
            <person name="Teshima H."/>
            <person name="Xu Y."/>
        </authorList>
    </citation>
    <scope>NUCLEOTIDE SEQUENCE [LARGE SCALE GENOMIC DNA]</scope>
    <source>
        <strain evidence="1 3">BHP</strain>
    </source>
</reference>
<protein>
    <recommendedName>
        <fullName evidence="5">Antibiotic biosynthesis monooxygenase family protein</fullName>
    </recommendedName>
</protein>
<reference evidence="2 4" key="2">
    <citation type="submission" date="2018-08" db="EMBL/GenBank/DDBJ databases">
        <title>Bacillus clarus sp. nov. strain PS00077A.</title>
        <authorList>
            <person name="Mendez Acevedo M."/>
            <person name="Carroll L."/>
            <person name="Mukherjee M."/>
            <person name="Wiedmann M."/>
            <person name="Kovac J."/>
        </authorList>
    </citation>
    <scope>NUCLEOTIDE SEQUENCE [LARGE SCALE GENOMIC DNA]</scope>
    <source>
        <strain evidence="2 4">PS00077A</strain>
    </source>
</reference>
<dbReference type="EMBL" id="QVOD01000013">
    <property type="protein sequence ID" value="RFT66631.1"/>
    <property type="molecule type" value="Genomic_DNA"/>
</dbReference>
<evidence type="ECO:0008006" key="5">
    <source>
        <dbReference type="Google" id="ProtNLM"/>
    </source>
</evidence>
<dbReference type="InterPro" id="IPR011008">
    <property type="entry name" value="Dimeric_a/b-barrel"/>
</dbReference>
<evidence type="ECO:0000313" key="3">
    <source>
        <dbReference type="Proteomes" id="UP000029389"/>
    </source>
</evidence>
<dbReference type="SUPFAM" id="SSF54909">
    <property type="entry name" value="Dimeric alpha+beta barrel"/>
    <property type="match status" value="1"/>
</dbReference>
<accession>A0A090Z6H5</accession>
<dbReference type="PATRIC" id="fig|1405.8.peg.3296"/>
<evidence type="ECO:0000313" key="1">
    <source>
        <dbReference type="EMBL" id="KFM99955.1"/>
    </source>
</evidence>
<organism evidence="1 3">
    <name type="scientific">Bacillus clarus</name>
    <dbReference type="NCBI Taxonomy" id="2338372"/>
    <lineage>
        <taxon>Bacteria</taxon>
        <taxon>Bacillati</taxon>
        <taxon>Bacillota</taxon>
        <taxon>Bacilli</taxon>
        <taxon>Bacillales</taxon>
        <taxon>Bacillaceae</taxon>
        <taxon>Bacillus</taxon>
        <taxon>Bacillus cereus group</taxon>
    </lineage>
</organism>
<dbReference type="Proteomes" id="UP000264294">
    <property type="component" value="Unassembled WGS sequence"/>
</dbReference>
<gene>
    <name evidence="2" type="ORF">D0U04_13210</name>
    <name evidence="1" type="ORF">DJ93_3187</name>
</gene>
<dbReference type="EMBL" id="JMQC01000008">
    <property type="protein sequence ID" value="KFM99955.1"/>
    <property type="molecule type" value="Genomic_DNA"/>
</dbReference>
<name>A0A090Z6H5_9BACI</name>
<dbReference type="AlphaFoldDB" id="A0A090Z6H5"/>
<dbReference type="Gene3D" id="3.30.70.100">
    <property type="match status" value="1"/>
</dbReference>
<comment type="caution">
    <text evidence="1">The sequence shown here is derived from an EMBL/GenBank/DDBJ whole genome shotgun (WGS) entry which is preliminary data.</text>
</comment>
<dbReference type="RefSeq" id="WP_042981958.1">
    <property type="nucleotide sequence ID" value="NZ_JMQC01000008.1"/>
</dbReference>